<keyword evidence="3" id="KW-0997">Cell inner membrane</keyword>
<feature type="binding site" evidence="12">
    <location>
        <position position="71"/>
    </location>
    <ligand>
        <name>Na(+)</name>
        <dbReference type="ChEBI" id="CHEBI:29101"/>
        <note>structural</note>
    </ligand>
</feature>
<evidence type="ECO:0000256" key="11">
    <source>
        <dbReference type="ARBA" id="ARBA00035585"/>
    </source>
</evidence>
<keyword evidence="5 12" id="KW-1133">Transmembrane helix</keyword>
<dbReference type="Proteomes" id="UP000066549">
    <property type="component" value="Chromosome"/>
</dbReference>
<evidence type="ECO:0000256" key="1">
    <source>
        <dbReference type="ARBA" id="ARBA00004651"/>
    </source>
</evidence>
<dbReference type="GO" id="GO:0046872">
    <property type="term" value="F:metal ion binding"/>
    <property type="evidence" value="ECO:0007669"/>
    <property type="project" value="UniProtKB-KW"/>
</dbReference>
<organism evidence="13 14">
    <name type="scientific">Methylophilales bacterium MBRS-H7</name>
    <dbReference type="NCBI Taxonomy" id="1623450"/>
    <lineage>
        <taxon>Bacteria</taxon>
        <taxon>Pseudomonadati</taxon>
        <taxon>Pseudomonadota</taxon>
        <taxon>Betaproteobacteria</taxon>
        <taxon>Nitrosomonadales</taxon>
        <taxon>OM43 clade</taxon>
    </lineage>
</organism>
<comment type="similarity">
    <text evidence="10 12">Belongs to the fluoride channel Fluc/FEX (TC 1.A.43) family.</text>
</comment>
<keyword evidence="12" id="KW-0479">Metal-binding</keyword>
<keyword evidence="8 12" id="KW-0472">Membrane</keyword>
<feature type="transmembrane region" description="Helical" evidence="12">
    <location>
        <begin position="93"/>
        <end position="118"/>
    </location>
</feature>
<dbReference type="PANTHER" id="PTHR28259:SF1">
    <property type="entry name" value="FLUORIDE EXPORT PROTEIN 1-RELATED"/>
    <property type="match status" value="1"/>
</dbReference>
<protein>
    <recommendedName>
        <fullName evidence="12">Fluoride-specific ion channel FluC</fullName>
    </recommendedName>
</protein>
<dbReference type="Pfam" id="PF02537">
    <property type="entry name" value="CRCB"/>
    <property type="match status" value="1"/>
</dbReference>
<keyword evidence="2 12" id="KW-1003">Cell membrane</keyword>
<dbReference type="HAMAP" id="MF_00454">
    <property type="entry name" value="FluC"/>
    <property type="match status" value="1"/>
</dbReference>
<keyword evidence="6 12" id="KW-0915">Sodium</keyword>
<feature type="transmembrane region" description="Helical" evidence="12">
    <location>
        <begin position="14"/>
        <end position="47"/>
    </location>
</feature>
<dbReference type="AlphaFoldDB" id="A0A0H4J3B0"/>
<dbReference type="GO" id="GO:0062054">
    <property type="term" value="F:fluoride channel activity"/>
    <property type="evidence" value="ECO:0007669"/>
    <property type="project" value="UniProtKB-UniRule"/>
</dbReference>
<sequence length="123" mass="13893">MIGLFASFGAMLRYFLVLLFPFNFFIMNGVLIANIVGCFLIGIVLYLDSQYQIMSQAIKLGIVVGFLGSLTTFSSFGAQFFSFVEEKLFLKAFLHVSITVFLSLVSIYLGYWLMSLLLSRFFS</sequence>
<evidence type="ECO:0000313" key="13">
    <source>
        <dbReference type="EMBL" id="AKO66515.1"/>
    </source>
</evidence>
<feature type="transmembrane region" description="Helical" evidence="12">
    <location>
        <begin position="59"/>
        <end position="81"/>
    </location>
</feature>
<dbReference type="GO" id="GO:0005886">
    <property type="term" value="C:plasma membrane"/>
    <property type="evidence" value="ECO:0007669"/>
    <property type="project" value="UniProtKB-SubCell"/>
</dbReference>
<keyword evidence="9 12" id="KW-0407">Ion channel</keyword>
<evidence type="ECO:0000256" key="9">
    <source>
        <dbReference type="ARBA" id="ARBA00023303"/>
    </source>
</evidence>
<keyword evidence="12" id="KW-0813">Transport</keyword>
<evidence type="ECO:0000256" key="10">
    <source>
        <dbReference type="ARBA" id="ARBA00035120"/>
    </source>
</evidence>
<keyword evidence="14" id="KW-1185">Reference proteome</keyword>
<evidence type="ECO:0000256" key="12">
    <source>
        <dbReference type="HAMAP-Rule" id="MF_00454"/>
    </source>
</evidence>
<evidence type="ECO:0000256" key="8">
    <source>
        <dbReference type="ARBA" id="ARBA00023136"/>
    </source>
</evidence>
<evidence type="ECO:0000256" key="5">
    <source>
        <dbReference type="ARBA" id="ARBA00022989"/>
    </source>
</evidence>
<gene>
    <name evidence="12" type="primary">fluC</name>
    <name evidence="12" type="synonym">crcB</name>
    <name evidence="13" type="ORF">VI33_06900</name>
</gene>
<evidence type="ECO:0000256" key="3">
    <source>
        <dbReference type="ARBA" id="ARBA00022519"/>
    </source>
</evidence>
<feature type="binding site" evidence="12">
    <location>
        <position position="68"/>
    </location>
    <ligand>
        <name>Na(+)</name>
        <dbReference type="ChEBI" id="CHEBI:29101"/>
        <note>structural</note>
    </ligand>
</feature>
<evidence type="ECO:0000256" key="2">
    <source>
        <dbReference type="ARBA" id="ARBA00022475"/>
    </source>
</evidence>
<dbReference type="InterPro" id="IPR003691">
    <property type="entry name" value="FluC"/>
</dbReference>
<dbReference type="PANTHER" id="PTHR28259">
    <property type="entry name" value="FLUORIDE EXPORT PROTEIN 1-RELATED"/>
    <property type="match status" value="1"/>
</dbReference>
<evidence type="ECO:0000313" key="14">
    <source>
        <dbReference type="Proteomes" id="UP000066549"/>
    </source>
</evidence>
<evidence type="ECO:0000256" key="4">
    <source>
        <dbReference type="ARBA" id="ARBA00022692"/>
    </source>
</evidence>
<keyword evidence="7 12" id="KW-0406">Ion transport</keyword>
<evidence type="ECO:0000256" key="7">
    <source>
        <dbReference type="ARBA" id="ARBA00023065"/>
    </source>
</evidence>
<accession>A0A0H4J3B0</accession>
<reference evidence="13 14" key="1">
    <citation type="submission" date="2015-03" db="EMBL/GenBank/DDBJ databases">
        <title>Comparative analysis of the OM43 clade including a novel species from Red Sea uncovers genomic and metabolic diversity among marine methylotrophs.</title>
        <authorList>
            <person name="Jimenez-Infante F."/>
            <person name="Ngugi D.K."/>
            <person name="Vinu M."/>
            <person name="Alam I."/>
            <person name="Kamau A."/>
            <person name="Blom J."/>
            <person name="Bajic V.B."/>
            <person name="Stingl U."/>
        </authorList>
    </citation>
    <scope>NUCLEOTIDE SEQUENCE [LARGE SCALE GENOMIC DNA]</scope>
    <source>
        <strain evidence="13 14">MBRSH7</strain>
    </source>
</reference>
<dbReference type="GO" id="GO:0140114">
    <property type="term" value="P:cellular detoxification of fluoride"/>
    <property type="evidence" value="ECO:0007669"/>
    <property type="project" value="UniProtKB-UniRule"/>
</dbReference>
<dbReference type="EMBL" id="CP011002">
    <property type="protein sequence ID" value="AKO66515.1"/>
    <property type="molecule type" value="Genomic_DNA"/>
</dbReference>
<evidence type="ECO:0000256" key="6">
    <source>
        <dbReference type="ARBA" id="ARBA00023053"/>
    </source>
</evidence>
<comment type="catalytic activity">
    <reaction evidence="11">
        <text>fluoride(in) = fluoride(out)</text>
        <dbReference type="Rhea" id="RHEA:76159"/>
        <dbReference type="ChEBI" id="CHEBI:17051"/>
    </reaction>
    <physiologicalReaction direction="left-to-right" evidence="11">
        <dbReference type="Rhea" id="RHEA:76160"/>
    </physiologicalReaction>
</comment>
<proteinExistence type="inferred from homology"/>
<keyword evidence="4 12" id="KW-0812">Transmembrane</keyword>
<name>A0A0H4J3B0_9PROT</name>
<comment type="activity regulation">
    <text evidence="12">Na(+) is not transported, but it plays an essential structural role and its presence is essential for fluoride channel function.</text>
</comment>
<comment type="subcellular location">
    <subcellularLocation>
        <location evidence="1 12">Cell membrane</location>
        <topology evidence="1 12">Multi-pass membrane protein</topology>
    </subcellularLocation>
</comment>
<comment type="function">
    <text evidence="12">Fluoride-specific ion channel. Important for reducing fluoride concentration in the cell, thus reducing its toxicity.</text>
</comment>